<evidence type="ECO:0000313" key="2">
    <source>
        <dbReference type="Proteomes" id="UP000318825"/>
    </source>
</evidence>
<protein>
    <recommendedName>
        <fullName evidence="3">Fungal lipase-like domain-containing protein</fullName>
    </recommendedName>
</protein>
<comment type="caution">
    <text evidence="1">The sequence shown here is derived from an EMBL/GenBank/DDBJ whole genome shotgun (WGS) entry which is preliminary data.</text>
</comment>
<reference evidence="1 2" key="1">
    <citation type="submission" date="2019-06" db="EMBL/GenBank/DDBJ databases">
        <title>Whole genome shotgun sequence of Nitrobacter winogradskyi NBRC 14297.</title>
        <authorList>
            <person name="Hosoyama A."/>
            <person name="Uohara A."/>
            <person name="Ohji S."/>
            <person name="Ichikawa N."/>
        </authorList>
    </citation>
    <scope>NUCLEOTIDE SEQUENCE [LARGE SCALE GENOMIC DNA]</scope>
    <source>
        <strain evidence="1 2">NBRC 14297</strain>
    </source>
</reference>
<dbReference type="SUPFAM" id="SSF53474">
    <property type="entry name" value="alpha/beta-Hydrolases"/>
    <property type="match status" value="1"/>
</dbReference>
<dbReference type="Gene3D" id="3.40.50.1820">
    <property type="entry name" value="alpha/beta hydrolase"/>
    <property type="match status" value="1"/>
</dbReference>
<evidence type="ECO:0000313" key="1">
    <source>
        <dbReference type="EMBL" id="GEC17147.1"/>
    </source>
</evidence>
<organism evidence="1 2">
    <name type="scientific">Nitrobacter winogradskyi</name>
    <name type="common">Nitrobacter agilis</name>
    <dbReference type="NCBI Taxonomy" id="913"/>
    <lineage>
        <taxon>Bacteria</taxon>
        <taxon>Pseudomonadati</taxon>
        <taxon>Pseudomonadota</taxon>
        <taxon>Alphaproteobacteria</taxon>
        <taxon>Hyphomicrobiales</taxon>
        <taxon>Nitrobacteraceae</taxon>
        <taxon>Nitrobacter</taxon>
    </lineage>
</organism>
<proteinExistence type="predicted"/>
<evidence type="ECO:0008006" key="3">
    <source>
        <dbReference type="Google" id="ProtNLM"/>
    </source>
</evidence>
<dbReference type="Pfam" id="PF26363">
    <property type="entry name" value="Phospholipase-like"/>
    <property type="match status" value="1"/>
</dbReference>
<sequence>MSISDDVFRAILAMDSYNRGYDAGVGESLTGLGGVGSQLGLATITKQDNSGQSASFFALSYSWNGETVISYRGTDNSPLDLAYGWATGGGSYRGAQAELAADFYKAVIGNIDPMQANVEFVGHSLGGGLAGMMASLYGKKAVVFDNMPFQLAALGAYEASTQDPWADFRLRSCMH</sequence>
<dbReference type="RefSeq" id="WP_141384907.1">
    <property type="nucleotide sequence ID" value="NZ_BJNF01000090.1"/>
</dbReference>
<dbReference type="InterPro" id="IPR029058">
    <property type="entry name" value="AB_hydrolase_fold"/>
</dbReference>
<dbReference type="OrthoDB" id="475207at2"/>
<dbReference type="EMBL" id="BJNF01000090">
    <property type="protein sequence ID" value="GEC17147.1"/>
    <property type="molecule type" value="Genomic_DNA"/>
</dbReference>
<gene>
    <name evidence="1" type="ORF">NWI01_30390</name>
</gene>
<name>A0A4Y3WDP6_NITWI</name>
<dbReference type="AlphaFoldDB" id="A0A4Y3WDP6"/>
<dbReference type="Proteomes" id="UP000318825">
    <property type="component" value="Unassembled WGS sequence"/>
</dbReference>
<accession>A0A4Y3WDP6</accession>